<comment type="caution">
    <text evidence="1">The sequence shown here is derived from an EMBL/GenBank/DDBJ whole genome shotgun (WGS) entry which is preliminary data.</text>
</comment>
<protein>
    <submittedName>
        <fullName evidence="1">Alpha-D-glucose-1-phosphate phosphatase</fullName>
    </submittedName>
</protein>
<dbReference type="GO" id="GO:0016791">
    <property type="term" value="F:phosphatase activity"/>
    <property type="evidence" value="ECO:0007669"/>
    <property type="project" value="UniProtKB-ARBA"/>
</dbReference>
<dbReference type="Gene3D" id="3.40.50.1000">
    <property type="entry name" value="HAD superfamily/HAD-like"/>
    <property type="match status" value="1"/>
</dbReference>
<dbReference type="SUPFAM" id="SSF56784">
    <property type="entry name" value="HAD-like"/>
    <property type="match status" value="1"/>
</dbReference>
<name>A0A8H5K3F1_9HYPO</name>
<evidence type="ECO:0000313" key="2">
    <source>
        <dbReference type="Proteomes" id="UP000574317"/>
    </source>
</evidence>
<dbReference type="InterPro" id="IPR036412">
    <property type="entry name" value="HAD-like_sf"/>
</dbReference>
<gene>
    <name evidence="1" type="ORF">FNAPI_1706</name>
</gene>
<dbReference type="PANTHER" id="PTHR43611">
    <property type="entry name" value="ALPHA-D-GLUCOSE 1-PHOSPHATE PHOSPHATASE"/>
    <property type="match status" value="1"/>
</dbReference>
<organism evidence="1 2">
    <name type="scientific">Fusarium napiforme</name>
    <dbReference type="NCBI Taxonomy" id="42672"/>
    <lineage>
        <taxon>Eukaryota</taxon>
        <taxon>Fungi</taxon>
        <taxon>Dikarya</taxon>
        <taxon>Ascomycota</taxon>
        <taxon>Pezizomycotina</taxon>
        <taxon>Sordariomycetes</taxon>
        <taxon>Hypocreomycetidae</taxon>
        <taxon>Hypocreales</taxon>
        <taxon>Nectriaceae</taxon>
        <taxon>Fusarium</taxon>
        <taxon>Fusarium fujikuroi species complex</taxon>
    </lineage>
</organism>
<dbReference type="NCBIfam" id="TIGR01509">
    <property type="entry name" value="HAD-SF-IA-v3"/>
    <property type="match status" value="1"/>
</dbReference>
<accession>A0A8H5K3F1</accession>
<dbReference type="Proteomes" id="UP000574317">
    <property type="component" value="Unassembled WGS sequence"/>
</dbReference>
<dbReference type="EMBL" id="JAAOAO010000058">
    <property type="protein sequence ID" value="KAF5565391.1"/>
    <property type="molecule type" value="Genomic_DNA"/>
</dbReference>
<keyword evidence="2" id="KW-1185">Reference proteome</keyword>
<reference evidence="1 2" key="1">
    <citation type="submission" date="2020-05" db="EMBL/GenBank/DDBJ databases">
        <title>Identification and distribution of gene clusters putatively required for synthesis of sphingolipid metabolism inhibitors in phylogenetically diverse species of the filamentous fungus Fusarium.</title>
        <authorList>
            <person name="Kim H.-S."/>
            <person name="Busman M."/>
            <person name="Brown D.W."/>
            <person name="Divon H."/>
            <person name="Uhlig S."/>
            <person name="Proctor R.H."/>
        </authorList>
    </citation>
    <scope>NUCLEOTIDE SEQUENCE [LARGE SCALE GENOMIC DNA]</scope>
    <source>
        <strain evidence="1 2">NRRL 25196</strain>
    </source>
</reference>
<dbReference type="InterPro" id="IPR023198">
    <property type="entry name" value="PGP-like_dom2"/>
</dbReference>
<dbReference type="PANTHER" id="PTHR43611:SF3">
    <property type="entry name" value="FLAVIN MONONUCLEOTIDE HYDROLASE 1, CHLOROPLATIC"/>
    <property type="match status" value="1"/>
</dbReference>
<dbReference type="Gene3D" id="1.10.150.240">
    <property type="entry name" value="Putative phosphatase, domain 2"/>
    <property type="match status" value="1"/>
</dbReference>
<sequence length="480" mass="54229">MSQQVFGMSGPNYTAVVLDLGRLLVNYTTKNTVGLSSSQIASALDSPGWYDYERGRISEQEAYDKVTQDSNIDLETWTQALEQMRDGMKANQSLISSIKELKQIYPSVKVFCLSNIPGPEVELLEDEIDSWGIVDQFFASSDLGERKPDLPIYREFLKQARVSASSCIFVDDKIENVTAAQTLGFKAIVFKDNDSLVRILHNSLGDPVSRAQSFFRQNAKKMFCTLSTGQIQPDNYSQLVILQNTGDSDLVVLENERYTWNYFQGKPTFAGTTYPDDSDTTSLAMTVLEGIPMADKVQARDKIFSNLSPDGLPYCWFRKTRPRFCHCICATVFRFFVINEWQDKLPGVYDFLCQLLETRAYLHGSRYYESPDWLPYILSDLCARRPSDPNLEKMRDLLVVCLQERMGCNENILSAAMRVLSAQSMVLKNDRDLGTVLEGQQVDGGWELAWLWGYGSKPLKIGSRGVVTAMAMNAIRRAQV</sequence>
<proteinExistence type="predicted"/>
<dbReference type="InterPro" id="IPR006439">
    <property type="entry name" value="HAD-SF_hydro_IA"/>
</dbReference>
<dbReference type="InterPro" id="IPR023214">
    <property type="entry name" value="HAD_sf"/>
</dbReference>
<evidence type="ECO:0000313" key="1">
    <source>
        <dbReference type="EMBL" id="KAF5565391.1"/>
    </source>
</evidence>
<dbReference type="AlphaFoldDB" id="A0A8H5K3F1"/>